<feature type="domain" description="Yeast cell wall synthesis Kre9/Knh1-like N-terminal" evidence="4">
    <location>
        <begin position="27"/>
        <end position="120"/>
    </location>
</feature>
<keyword evidence="1 3" id="KW-0732">Signal</keyword>
<dbReference type="InterPro" id="IPR018466">
    <property type="entry name" value="Kre9/Knh1-like_N"/>
</dbReference>
<name>A0ABP1DME8_9APHY</name>
<sequence>MKFSRAVLSATFAALIGVATADLKITTPSSNAWWVAQSINTIAWTCQESQFQTFTILIANTDPKVLTQPQAIIAIENNFDCSKTITQDQASQAAGSGYTILLANPLNSTEVYATSEPFEIKPLGSAYPTTSASTTPTATGSSASNAPTSGSDSQSTSGGSSSDATSLKTSIAGVAAIGFAALGYILA</sequence>
<reference evidence="6" key="1">
    <citation type="submission" date="2024-04" db="EMBL/GenBank/DDBJ databases">
        <authorList>
            <person name="Shaw F."/>
            <person name="Minotto A."/>
        </authorList>
    </citation>
    <scope>NUCLEOTIDE SEQUENCE [LARGE SCALE GENOMIC DNA]</scope>
</reference>
<evidence type="ECO:0000256" key="2">
    <source>
        <dbReference type="SAM" id="MobiDB-lite"/>
    </source>
</evidence>
<evidence type="ECO:0000256" key="3">
    <source>
        <dbReference type="SAM" id="SignalP"/>
    </source>
</evidence>
<evidence type="ECO:0000256" key="1">
    <source>
        <dbReference type="ARBA" id="ARBA00022729"/>
    </source>
</evidence>
<gene>
    <name evidence="5" type="ORF">GFSPODELE1_LOCUS7140</name>
</gene>
<keyword evidence="6" id="KW-1185">Reference proteome</keyword>
<feature type="chain" id="PRO_5047083367" description="Yeast cell wall synthesis Kre9/Knh1-like N-terminal domain-containing protein" evidence="3">
    <location>
        <begin position="22"/>
        <end position="187"/>
    </location>
</feature>
<dbReference type="Proteomes" id="UP001497453">
    <property type="component" value="Chromosome 5"/>
</dbReference>
<accession>A0ABP1DME8</accession>
<evidence type="ECO:0000259" key="4">
    <source>
        <dbReference type="Pfam" id="PF10342"/>
    </source>
</evidence>
<evidence type="ECO:0000313" key="6">
    <source>
        <dbReference type="Proteomes" id="UP001497453"/>
    </source>
</evidence>
<proteinExistence type="predicted"/>
<dbReference type="EMBL" id="OZ037948">
    <property type="protein sequence ID" value="CAL1709006.1"/>
    <property type="molecule type" value="Genomic_DNA"/>
</dbReference>
<organism evidence="5 6">
    <name type="scientific">Somion occarium</name>
    <dbReference type="NCBI Taxonomy" id="3059160"/>
    <lineage>
        <taxon>Eukaryota</taxon>
        <taxon>Fungi</taxon>
        <taxon>Dikarya</taxon>
        <taxon>Basidiomycota</taxon>
        <taxon>Agaricomycotina</taxon>
        <taxon>Agaricomycetes</taxon>
        <taxon>Polyporales</taxon>
        <taxon>Cerrenaceae</taxon>
        <taxon>Somion</taxon>
    </lineage>
</organism>
<evidence type="ECO:0000313" key="5">
    <source>
        <dbReference type="EMBL" id="CAL1709006.1"/>
    </source>
</evidence>
<feature type="signal peptide" evidence="3">
    <location>
        <begin position="1"/>
        <end position="21"/>
    </location>
</feature>
<dbReference type="Pfam" id="PF10342">
    <property type="entry name" value="Kre9_KNH"/>
    <property type="match status" value="1"/>
</dbReference>
<protein>
    <recommendedName>
        <fullName evidence="4">Yeast cell wall synthesis Kre9/Knh1-like N-terminal domain-containing protein</fullName>
    </recommendedName>
</protein>
<feature type="region of interest" description="Disordered" evidence="2">
    <location>
        <begin position="124"/>
        <end position="163"/>
    </location>
</feature>